<dbReference type="PROSITE" id="PS50943">
    <property type="entry name" value="HTH_CROC1"/>
    <property type="match status" value="1"/>
</dbReference>
<dbReference type="EMBL" id="JAFIRA010000006">
    <property type="protein sequence ID" value="MCJ2542066.1"/>
    <property type="molecule type" value="Genomic_DNA"/>
</dbReference>
<dbReference type="Pfam" id="PF20680">
    <property type="entry name" value="DUF6817"/>
    <property type="match status" value="1"/>
</dbReference>
<feature type="domain" description="HTH cro/C1-type" evidence="1">
    <location>
        <begin position="17"/>
        <end position="39"/>
    </location>
</feature>
<dbReference type="InterPro" id="IPR049202">
    <property type="entry name" value="DUF6817"/>
</dbReference>
<dbReference type="SUPFAM" id="SSF109604">
    <property type="entry name" value="HD-domain/PDEase-like"/>
    <property type="match status" value="1"/>
</dbReference>
<gene>
    <name evidence="2" type="ORF">JX360_03955</name>
</gene>
<proteinExistence type="predicted"/>
<name>A0ABT0C8H9_THEVL</name>
<accession>A0ABT0C8H9</accession>
<dbReference type="InterPro" id="IPR001387">
    <property type="entry name" value="Cro/C1-type_HTH"/>
</dbReference>
<protein>
    <submittedName>
        <fullName evidence="2">HD domain-containing protein</fullName>
    </submittedName>
</protein>
<sequence>MQSYAQTNLQLFNQVLQQNYSLEDLQQLAKAYRVTIELFTGMFRPSGKTFVAHLVGTASILASLNLSIDVVIAGLLHAAYANGDFGVGGRKGITPAKRFYLQSRLGNRVESYIEQYAKLKWDPDAPARLLSRMEELDQKDKDVLLIRLANELEEYLDCGMVYNGMEKGQRYLKHDSIAIRNLALELGFPILAQSLFEAIEFNEHTSIPLELCNLAEKSSSTLLLPKSLQMRPFDRVIQLIRYQSRKFYKLPQKLKRVFSVLLPGLSSQ</sequence>
<dbReference type="Proteomes" id="UP000830835">
    <property type="component" value="Unassembled WGS sequence"/>
</dbReference>
<evidence type="ECO:0000313" key="3">
    <source>
        <dbReference type="Proteomes" id="UP000830835"/>
    </source>
</evidence>
<reference evidence="2" key="1">
    <citation type="submission" date="2021-02" db="EMBL/GenBank/DDBJ databases">
        <title>The CRISPR/cas machinery reduction and long-range gene transfer in the hot spring cyanobacterium Synechococcus.</title>
        <authorList>
            <person name="Dvorak P."/>
            <person name="Jahodarova E."/>
            <person name="Hasler P."/>
            <person name="Poulickova A."/>
        </authorList>
    </citation>
    <scope>NUCLEOTIDE SEQUENCE</scope>
    <source>
        <strain evidence="2">Rupite</strain>
    </source>
</reference>
<comment type="caution">
    <text evidence="2">The sequence shown here is derived from an EMBL/GenBank/DDBJ whole genome shotgun (WGS) entry which is preliminary data.</text>
</comment>
<keyword evidence="3" id="KW-1185">Reference proteome</keyword>
<evidence type="ECO:0000313" key="2">
    <source>
        <dbReference type="EMBL" id="MCJ2542066.1"/>
    </source>
</evidence>
<dbReference type="Gene3D" id="1.10.3210.10">
    <property type="entry name" value="Hypothetical protein af1432"/>
    <property type="match status" value="1"/>
</dbReference>
<evidence type="ECO:0000259" key="1">
    <source>
        <dbReference type="PROSITE" id="PS50943"/>
    </source>
</evidence>
<dbReference type="RefSeq" id="WP_244349291.1">
    <property type="nucleotide sequence ID" value="NZ_JAFIRA010000006.1"/>
</dbReference>
<organism evidence="2 3">
    <name type="scientific">Thermostichus vulcanus str. 'Rupite'</name>
    <dbReference type="NCBI Taxonomy" id="2813851"/>
    <lineage>
        <taxon>Bacteria</taxon>
        <taxon>Bacillati</taxon>
        <taxon>Cyanobacteriota</taxon>
        <taxon>Cyanophyceae</taxon>
        <taxon>Thermostichales</taxon>
        <taxon>Thermostichaceae</taxon>
        <taxon>Thermostichus</taxon>
    </lineage>
</organism>